<evidence type="ECO:0000256" key="8">
    <source>
        <dbReference type="ARBA" id="ARBA00022741"/>
    </source>
</evidence>
<dbReference type="SUPFAM" id="SSF55874">
    <property type="entry name" value="ATPase domain of HSP90 chaperone/DNA topoisomerase II/histidine kinase"/>
    <property type="match status" value="1"/>
</dbReference>
<feature type="domain" description="HAMP" evidence="17">
    <location>
        <begin position="304"/>
        <end position="356"/>
    </location>
</feature>
<dbReference type="SUPFAM" id="SSF158472">
    <property type="entry name" value="HAMP domain-like"/>
    <property type="match status" value="1"/>
</dbReference>
<dbReference type="PROSITE" id="PS50885">
    <property type="entry name" value="HAMP"/>
    <property type="match status" value="1"/>
</dbReference>
<reference evidence="18 19" key="1">
    <citation type="journal article" date="2018" name="BMC Genomics">
        <title>Whole genome sequencing and function prediction of 133 gut anaerobes isolated from chicken caecum in pure cultures.</title>
        <authorList>
            <person name="Medvecky M."/>
            <person name="Cejkova D."/>
            <person name="Polansky O."/>
            <person name="Karasova D."/>
            <person name="Kubasova T."/>
            <person name="Cizek A."/>
            <person name="Rychlik I."/>
        </authorList>
    </citation>
    <scope>NUCLEOTIDE SEQUENCE [LARGE SCALE GENOMIC DNA]</scope>
    <source>
        <strain evidence="18 19">An13</strain>
    </source>
</reference>
<evidence type="ECO:0000256" key="13">
    <source>
        <dbReference type="ARBA" id="ARBA00023136"/>
    </source>
</evidence>
<evidence type="ECO:0000313" key="18">
    <source>
        <dbReference type="EMBL" id="OUQ36046.1"/>
    </source>
</evidence>
<keyword evidence="11 15" id="KW-1133">Transmembrane helix</keyword>
<dbReference type="Pfam" id="PF02518">
    <property type="entry name" value="HATPase_c"/>
    <property type="match status" value="1"/>
</dbReference>
<dbReference type="InterPro" id="IPR003661">
    <property type="entry name" value="HisK_dim/P_dom"/>
</dbReference>
<dbReference type="EMBL" id="NFLJ01000004">
    <property type="protein sequence ID" value="OUQ36046.1"/>
    <property type="molecule type" value="Genomic_DNA"/>
</dbReference>
<keyword evidence="12" id="KW-0902">Two-component regulatory system</keyword>
<feature type="transmembrane region" description="Helical" evidence="15">
    <location>
        <begin position="285"/>
        <end position="306"/>
    </location>
</feature>
<sequence>MVKKMKTKISVKIFLLIMLAFIIILAVSTKINIQNRIDSTNHYLLQQIIDFDDLDNLQQQLGIEYDHYPQYDEVMKKMNSIDYISENNNLYQCLIQQDDKVVKWFSVSPYLDNYIHIYDDSSIYISIADLSLSQRQSLKTYLMQKLTDYSYSIPGEAEVKYVVDNEQLIYLQWGEDSYGQLDQHQIQSASVNQFCIDGEKSIQSQYDSQLFLSQQKDLEHVLQLKHHGYMTAYYTSYHGHYYYIGMTGLTDWEDQDQDLYAVVIGMEDQAHIDSLMVQQYFEENWGLFLGAFCIVICISLLVSWTISRPIQALEKVALKIKNNQFDEEINIRSHDEIGSLAKSIQSMSSQLKNTMEQLNQEIEHVKKLEGLRKDFVNQFTHEMKTPLGIINGYSELIEEATSQEEREKYLSIIHRETERLNQLIQSMLSLSRLEAGKVELHQEEFDLENSVTEIVDEYEVLLMKKHIQVDIKVLHPMIQGDRKLLETVIHNFLSNALKHTPEQGHIYITIDHGFSIINEGSHIDEEHLSDIWYTFVTHDHQGSGLGLAICQAILQLHHYDYGVQNVESGVEFYFSDSKYDC</sequence>
<dbReference type="PROSITE" id="PS50109">
    <property type="entry name" value="HIS_KIN"/>
    <property type="match status" value="1"/>
</dbReference>
<gene>
    <name evidence="18" type="ORF">B5E75_01880</name>
</gene>
<dbReference type="SMART" id="SM00304">
    <property type="entry name" value="HAMP"/>
    <property type="match status" value="1"/>
</dbReference>
<dbReference type="CDD" id="cd00082">
    <property type="entry name" value="HisKA"/>
    <property type="match status" value="1"/>
</dbReference>
<evidence type="ECO:0000256" key="1">
    <source>
        <dbReference type="ARBA" id="ARBA00000085"/>
    </source>
</evidence>
<dbReference type="AlphaFoldDB" id="A0A1Y4T1H9"/>
<evidence type="ECO:0000256" key="4">
    <source>
        <dbReference type="ARBA" id="ARBA00022475"/>
    </source>
</evidence>
<keyword evidence="5" id="KW-0597">Phosphoprotein</keyword>
<comment type="caution">
    <text evidence="18">The sequence shown here is derived from an EMBL/GenBank/DDBJ whole genome shotgun (WGS) entry which is preliminary data.</text>
</comment>
<dbReference type="Pfam" id="PF00672">
    <property type="entry name" value="HAMP"/>
    <property type="match status" value="1"/>
</dbReference>
<keyword evidence="13 15" id="KW-0472">Membrane</keyword>
<dbReference type="SUPFAM" id="SSF47384">
    <property type="entry name" value="Homodimeric domain of signal transducing histidine kinase"/>
    <property type="match status" value="1"/>
</dbReference>
<comment type="subcellular location">
    <subcellularLocation>
        <location evidence="2">Cell membrane</location>
        <topology evidence="2">Multi-pass membrane protein</topology>
    </subcellularLocation>
</comment>
<dbReference type="GO" id="GO:0000155">
    <property type="term" value="F:phosphorelay sensor kinase activity"/>
    <property type="evidence" value="ECO:0007669"/>
    <property type="project" value="InterPro"/>
</dbReference>
<keyword evidence="10" id="KW-0067">ATP-binding</keyword>
<evidence type="ECO:0000256" key="5">
    <source>
        <dbReference type="ARBA" id="ARBA00022553"/>
    </source>
</evidence>
<feature type="coiled-coil region" evidence="14">
    <location>
        <begin position="341"/>
        <end position="371"/>
    </location>
</feature>
<dbReference type="Gene3D" id="3.30.565.10">
    <property type="entry name" value="Histidine kinase-like ATPase, C-terminal domain"/>
    <property type="match status" value="1"/>
</dbReference>
<evidence type="ECO:0000256" key="9">
    <source>
        <dbReference type="ARBA" id="ARBA00022777"/>
    </source>
</evidence>
<dbReference type="InterPro" id="IPR036890">
    <property type="entry name" value="HATPase_C_sf"/>
</dbReference>
<dbReference type="Pfam" id="PF00512">
    <property type="entry name" value="HisKA"/>
    <property type="match status" value="1"/>
</dbReference>
<keyword evidence="8" id="KW-0547">Nucleotide-binding</keyword>
<keyword evidence="4" id="KW-1003">Cell membrane</keyword>
<proteinExistence type="predicted"/>
<dbReference type="PANTHER" id="PTHR45528:SF1">
    <property type="entry name" value="SENSOR HISTIDINE KINASE CPXA"/>
    <property type="match status" value="1"/>
</dbReference>
<keyword evidence="7 15" id="KW-0812">Transmembrane</keyword>
<dbReference type="EC" id="2.7.13.3" evidence="3"/>
<dbReference type="FunFam" id="1.10.287.130:FF:000001">
    <property type="entry name" value="Two-component sensor histidine kinase"/>
    <property type="match status" value="1"/>
</dbReference>
<dbReference type="Proteomes" id="UP000195305">
    <property type="component" value="Unassembled WGS sequence"/>
</dbReference>
<evidence type="ECO:0000259" key="17">
    <source>
        <dbReference type="PROSITE" id="PS50885"/>
    </source>
</evidence>
<dbReference type="Gene3D" id="1.10.287.130">
    <property type="match status" value="1"/>
</dbReference>
<dbReference type="PANTHER" id="PTHR45528">
    <property type="entry name" value="SENSOR HISTIDINE KINASE CPXA"/>
    <property type="match status" value="1"/>
</dbReference>
<name>A0A1Y4T1H9_9FIRM</name>
<feature type="domain" description="Histidine kinase" evidence="16">
    <location>
        <begin position="378"/>
        <end position="568"/>
    </location>
</feature>
<evidence type="ECO:0000313" key="19">
    <source>
        <dbReference type="Proteomes" id="UP000195305"/>
    </source>
</evidence>
<organism evidence="18 19">
    <name type="scientific">Massilimicrobiota timonensis</name>
    <dbReference type="NCBI Taxonomy" id="1776392"/>
    <lineage>
        <taxon>Bacteria</taxon>
        <taxon>Bacillati</taxon>
        <taxon>Bacillota</taxon>
        <taxon>Erysipelotrichia</taxon>
        <taxon>Erysipelotrichales</taxon>
        <taxon>Erysipelotrichaceae</taxon>
        <taxon>Massilimicrobiota</taxon>
    </lineage>
</organism>
<evidence type="ECO:0000256" key="10">
    <source>
        <dbReference type="ARBA" id="ARBA00022840"/>
    </source>
</evidence>
<dbReference type="GO" id="GO:0005524">
    <property type="term" value="F:ATP binding"/>
    <property type="evidence" value="ECO:0007669"/>
    <property type="project" value="UniProtKB-KW"/>
</dbReference>
<keyword evidence="9" id="KW-0418">Kinase</keyword>
<dbReference type="InterPro" id="IPR050398">
    <property type="entry name" value="HssS/ArlS-like"/>
</dbReference>
<dbReference type="InterPro" id="IPR005467">
    <property type="entry name" value="His_kinase_dom"/>
</dbReference>
<dbReference type="InterPro" id="IPR036097">
    <property type="entry name" value="HisK_dim/P_sf"/>
</dbReference>
<keyword evidence="6" id="KW-0808">Transferase</keyword>
<evidence type="ECO:0000259" key="16">
    <source>
        <dbReference type="PROSITE" id="PS50109"/>
    </source>
</evidence>
<evidence type="ECO:0000256" key="12">
    <source>
        <dbReference type="ARBA" id="ARBA00023012"/>
    </source>
</evidence>
<evidence type="ECO:0000256" key="6">
    <source>
        <dbReference type="ARBA" id="ARBA00022679"/>
    </source>
</evidence>
<dbReference type="Gene3D" id="6.10.340.10">
    <property type="match status" value="1"/>
</dbReference>
<dbReference type="InterPro" id="IPR003660">
    <property type="entry name" value="HAMP_dom"/>
</dbReference>
<comment type="catalytic activity">
    <reaction evidence="1">
        <text>ATP + protein L-histidine = ADP + protein N-phospho-L-histidine.</text>
        <dbReference type="EC" id="2.7.13.3"/>
    </reaction>
</comment>
<keyword evidence="14" id="KW-0175">Coiled coil</keyword>
<dbReference type="CDD" id="cd06225">
    <property type="entry name" value="HAMP"/>
    <property type="match status" value="1"/>
</dbReference>
<dbReference type="InterPro" id="IPR003594">
    <property type="entry name" value="HATPase_dom"/>
</dbReference>
<evidence type="ECO:0000256" key="3">
    <source>
        <dbReference type="ARBA" id="ARBA00012438"/>
    </source>
</evidence>
<evidence type="ECO:0000256" key="11">
    <source>
        <dbReference type="ARBA" id="ARBA00022989"/>
    </source>
</evidence>
<keyword evidence="19" id="KW-1185">Reference proteome</keyword>
<dbReference type="OrthoDB" id="9762826at2"/>
<evidence type="ECO:0000256" key="15">
    <source>
        <dbReference type="SAM" id="Phobius"/>
    </source>
</evidence>
<dbReference type="GO" id="GO:0005886">
    <property type="term" value="C:plasma membrane"/>
    <property type="evidence" value="ECO:0007669"/>
    <property type="project" value="UniProtKB-SubCell"/>
</dbReference>
<protein>
    <recommendedName>
        <fullName evidence="3">histidine kinase</fullName>
        <ecNumber evidence="3">2.7.13.3</ecNumber>
    </recommendedName>
</protein>
<evidence type="ECO:0000256" key="7">
    <source>
        <dbReference type="ARBA" id="ARBA00022692"/>
    </source>
</evidence>
<evidence type="ECO:0000256" key="14">
    <source>
        <dbReference type="SAM" id="Coils"/>
    </source>
</evidence>
<dbReference type="SMART" id="SM00388">
    <property type="entry name" value="HisKA"/>
    <property type="match status" value="1"/>
</dbReference>
<evidence type="ECO:0000256" key="2">
    <source>
        <dbReference type="ARBA" id="ARBA00004651"/>
    </source>
</evidence>
<dbReference type="SMART" id="SM00387">
    <property type="entry name" value="HATPase_c"/>
    <property type="match status" value="1"/>
</dbReference>
<accession>A0A1Y4T1H9</accession>